<dbReference type="RefSeq" id="WP_212494749.1">
    <property type="nucleotide sequence ID" value="NZ_JAFCJH010000052.1"/>
</dbReference>
<evidence type="ECO:0000259" key="5">
    <source>
        <dbReference type="Pfam" id="PF00296"/>
    </source>
</evidence>
<dbReference type="Pfam" id="PF00296">
    <property type="entry name" value="Bac_luciferase"/>
    <property type="match status" value="1"/>
</dbReference>
<name>A0ABS5FUB1_9BRAD</name>
<feature type="domain" description="Luciferase-like" evidence="5">
    <location>
        <begin position="24"/>
        <end position="234"/>
    </location>
</feature>
<evidence type="ECO:0000256" key="4">
    <source>
        <dbReference type="ARBA" id="ARBA00023033"/>
    </source>
</evidence>
<evidence type="ECO:0000256" key="3">
    <source>
        <dbReference type="ARBA" id="ARBA00023002"/>
    </source>
</evidence>
<dbReference type="InterPro" id="IPR051260">
    <property type="entry name" value="Diverse_substr_monoxygenases"/>
</dbReference>
<comment type="caution">
    <text evidence="6">The sequence shown here is derived from an EMBL/GenBank/DDBJ whole genome shotgun (WGS) entry which is preliminary data.</text>
</comment>
<dbReference type="EMBL" id="JAFCJH010000052">
    <property type="protein sequence ID" value="MBR0800321.1"/>
    <property type="molecule type" value="Genomic_DNA"/>
</dbReference>
<protein>
    <submittedName>
        <fullName evidence="6">TIGR03571 family LLM class oxidoreductase</fullName>
        <ecNumber evidence="6">1.-.-.-</ecNumber>
    </submittedName>
</protein>
<keyword evidence="7" id="KW-1185">Reference proteome</keyword>
<dbReference type="EC" id="1.-.-.-" evidence="6"/>
<gene>
    <name evidence="6" type="ORF">JQ615_33630</name>
</gene>
<proteinExistence type="predicted"/>
<dbReference type="NCBIfam" id="TIGR03571">
    <property type="entry name" value="lucif_BA3436"/>
    <property type="match status" value="1"/>
</dbReference>
<dbReference type="InterPro" id="IPR036661">
    <property type="entry name" value="Luciferase-like_sf"/>
</dbReference>
<dbReference type="Gene3D" id="3.20.20.30">
    <property type="entry name" value="Luciferase-like domain"/>
    <property type="match status" value="1"/>
</dbReference>
<dbReference type="PANTHER" id="PTHR30011:SF16">
    <property type="entry name" value="C2H2 FINGER DOMAIN TRANSCRIPTION FACTOR (EUROFUNG)-RELATED"/>
    <property type="match status" value="1"/>
</dbReference>
<dbReference type="InterPro" id="IPR020020">
    <property type="entry name" value="Luciferase-type_oxidoreductase"/>
</dbReference>
<evidence type="ECO:0000313" key="6">
    <source>
        <dbReference type="EMBL" id="MBR0800321.1"/>
    </source>
</evidence>
<sequence length="311" mass="34287">MSNRSLSPLSLFRDGHLTLGVTLPIRETELSSVDFMQQVELATAAEQLGFSAVWVRDVPLNGPWYPETFGHPDPMVILGAIAARTSHIALGTAATVLTLRHPLHIAKAAISLDHLSHGRFVLGLGSGDRRQEFTAFEADSANRKELYRNHWSRLAAALEQPPRILLPLPDPAAAFELRPAAVTDIPMLAVGSGGQTLEWIARNAAGWATYHRPPQVQRDRYMLWRRAVDRASPGQFRSFTVALRVELLNDPRAPAGPIELGYRTGARQFLEILEAMRDDGVHHVMLTLLPSRIPPREKLAAVADLVLPGLK</sequence>
<keyword evidence="2" id="KW-0288">FMN</keyword>
<keyword evidence="3 6" id="KW-0560">Oxidoreductase</keyword>
<dbReference type="PANTHER" id="PTHR30011">
    <property type="entry name" value="ALKANESULFONATE MONOOXYGENASE-RELATED"/>
    <property type="match status" value="1"/>
</dbReference>
<dbReference type="SUPFAM" id="SSF51679">
    <property type="entry name" value="Bacterial luciferase-like"/>
    <property type="match status" value="1"/>
</dbReference>
<keyword evidence="4" id="KW-0503">Monooxygenase</keyword>
<reference evidence="7" key="1">
    <citation type="journal article" date="2021" name="ISME J.">
        <title>Evolutionary origin and ecological implication of a unique nif island in free-living Bradyrhizobium lineages.</title>
        <authorList>
            <person name="Tao J."/>
        </authorList>
    </citation>
    <scope>NUCLEOTIDE SEQUENCE [LARGE SCALE GENOMIC DNA]</scope>
    <source>
        <strain evidence="7">SZCCT0434</strain>
    </source>
</reference>
<dbReference type="GO" id="GO:0016491">
    <property type="term" value="F:oxidoreductase activity"/>
    <property type="evidence" value="ECO:0007669"/>
    <property type="project" value="UniProtKB-KW"/>
</dbReference>
<dbReference type="InterPro" id="IPR011251">
    <property type="entry name" value="Luciferase-like_dom"/>
</dbReference>
<keyword evidence="1" id="KW-0285">Flavoprotein</keyword>
<organism evidence="6 7">
    <name type="scientific">Bradyrhizobium jicamae</name>
    <dbReference type="NCBI Taxonomy" id="280332"/>
    <lineage>
        <taxon>Bacteria</taxon>
        <taxon>Pseudomonadati</taxon>
        <taxon>Pseudomonadota</taxon>
        <taxon>Alphaproteobacteria</taxon>
        <taxon>Hyphomicrobiales</taxon>
        <taxon>Nitrobacteraceae</taxon>
        <taxon>Bradyrhizobium</taxon>
    </lineage>
</organism>
<evidence type="ECO:0000256" key="1">
    <source>
        <dbReference type="ARBA" id="ARBA00022630"/>
    </source>
</evidence>
<evidence type="ECO:0000256" key="2">
    <source>
        <dbReference type="ARBA" id="ARBA00022643"/>
    </source>
</evidence>
<evidence type="ECO:0000313" key="7">
    <source>
        <dbReference type="Proteomes" id="UP001315278"/>
    </source>
</evidence>
<accession>A0ABS5FUB1</accession>
<dbReference type="Proteomes" id="UP001315278">
    <property type="component" value="Unassembled WGS sequence"/>
</dbReference>